<feature type="transmembrane region" description="Helical" evidence="9">
    <location>
        <begin position="122"/>
        <end position="146"/>
    </location>
</feature>
<feature type="transmembrane region" description="Helical" evidence="9">
    <location>
        <begin position="321"/>
        <end position="338"/>
    </location>
</feature>
<name>A0A399JFZ0_9MICC</name>
<dbReference type="RefSeq" id="WP_119423306.1">
    <property type="nucleotide sequence ID" value="NZ_QQXK01000002.1"/>
</dbReference>
<comment type="caution">
    <text evidence="10">The sequence shown here is derived from an EMBL/GenBank/DDBJ whole genome shotgun (WGS) entry which is preliminary data.</text>
</comment>
<dbReference type="InterPro" id="IPR002549">
    <property type="entry name" value="AI-2E-like"/>
</dbReference>
<keyword evidence="3" id="KW-0813">Transport</keyword>
<keyword evidence="7 9" id="KW-0472">Membrane</keyword>
<keyword evidence="4" id="KW-1003">Cell membrane</keyword>
<evidence type="ECO:0000256" key="8">
    <source>
        <dbReference type="SAM" id="MobiDB-lite"/>
    </source>
</evidence>
<organism evidence="10 11">
    <name type="scientific">Galactobacter valiniphilus</name>
    <dbReference type="NCBI Taxonomy" id="2676122"/>
    <lineage>
        <taxon>Bacteria</taxon>
        <taxon>Bacillati</taxon>
        <taxon>Actinomycetota</taxon>
        <taxon>Actinomycetes</taxon>
        <taxon>Micrococcales</taxon>
        <taxon>Micrococcaceae</taxon>
        <taxon>Galactobacter</taxon>
    </lineage>
</organism>
<proteinExistence type="inferred from homology"/>
<dbReference type="GO" id="GO:0005886">
    <property type="term" value="C:plasma membrane"/>
    <property type="evidence" value="ECO:0007669"/>
    <property type="project" value="UniProtKB-SubCell"/>
</dbReference>
<accession>A0A399JFZ0</accession>
<evidence type="ECO:0000313" key="10">
    <source>
        <dbReference type="EMBL" id="RII43547.1"/>
    </source>
</evidence>
<dbReference type="Pfam" id="PF01594">
    <property type="entry name" value="AI-2E_transport"/>
    <property type="match status" value="1"/>
</dbReference>
<keyword evidence="11" id="KW-1185">Reference proteome</keyword>
<keyword evidence="6 9" id="KW-1133">Transmembrane helix</keyword>
<evidence type="ECO:0000256" key="9">
    <source>
        <dbReference type="SAM" id="Phobius"/>
    </source>
</evidence>
<dbReference type="PANTHER" id="PTHR21716">
    <property type="entry name" value="TRANSMEMBRANE PROTEIN"/>
    <property type="match status" value="1"/>
</dbReference>
<dbReference type="AlphaFoldDB" id="A0A399JFZ0"/>
<evidence type="ECO:0000256" key="2">
    <source>
        <dbReference type="ARBA" id="ARBA00009773"/>
    </source>
</evidence>
<evidence type="ECO:0000256" key="4">
    <source>
        <dbReference type="ARBA" id="ARBA00022475"/>
    </source>
</evidence>
<dbReference type="PANTHER" id="PTHR21716:SF53">
    <property type="entry name" value="PERMEASE PERM-RELATED"/>
    <property type="match status" value="1"/>
</dbReference>
<feature type="transmembrane region" description="Helical" evidence="9">
    <location>
        <begin position="92"/>
        <end position="110"/>
    </location>
</feature>
<evidence type="ECO:0000256" key="6">
    <source>
        <dbReference type="ARBA" id="ARBA00022989"/>
    </source>
</evidence>
<evidence type="ECO:0000313" key="11">
    <source>
        <dbReference type="Proteomes" id="UP000265419"/>
    </source>
</evidence>
<dbReference type="Proteomes" id="UP000265419">
    <property type="component" value="Unassembled WGS sequence"/>
</dbReference>
<protein>
    <submittedName>
        <fullName evidence="10">AI-2E family transporter</fullName>
    </submittedName>
</protein>
<comment type="similarity">
    <text evidence="2">Belongs to the autoinducer-2 exporter (AI-2E) (TC 2.A.86) family.</text>
</comment>
<evidence type="ECO:0000256" key="1">
    <source>
        <dbReference type="ARBA" id="ARBA00004651"/>
    </source>
</evidence>
<feature type="transmembrane region" description="Helical" evidence="9">
    <location>
        <begin position="69"/>
        <end position="86"/>
    </location>
</feature>
<sequence length="424" mass="44937">MIFGKKPTTGNKQPRTQPDAARAGGTNRPQAARTPQPVLGANDPVPRDPGSSRLVHLWSDGLGTAGTRSLQVILVIVLAAAVVFAMTRLSLVILPLLLGVILACALWPLIRLLRRWLSPMLAAWIVLLGAFLILGGIVTGIVISVVSQWGTLSEKAQQGFSQVQGWLKDLPIQIDQNQLNEWIGKATEFLTSSQFGAGALSGLSAAGNFFVGAGTLLVTLFFFLKDGDTIWKFFMSWVPERVRPTWDRAGARARDVFGGYLRGTTIVAAVDAIGIGLVMVIIGVPLAFPLAILVFLGAYIPMVGAAVAGVLSVLVTLVSSGVWQALVVAIATVVIQQLEGNLLQPVVMGNTLHLHGLVILITLTGGSILGGIVGALISVPLVAAAWAIVKVFSGRETPDDDPAERKRRRKVRKLAKARAKALAS</sequence>
<evidence type="ECO:0000256" key="3">
    <source>
        <dbReference type="ARBA" id="ARBA00022448"/>
    </source>
</evidence>
<keyword evidence="5 9" id="KW-0812">Transmembrane</keyword>
<reference evidence="10 11" key="1">
    <citation type="submission" date="2018-07" db="EMBL/GenBank/DDBJ databases">
        <title>Arthrobacter sp. nov., isolated from raw cow's milk with high bacterial count.</title>
        <authorList>
            <person name="Hahne J."/>
            <person name="Isele D."/>
            <person name="Lipski A."/>
        </authorList>
    </citation>
    <scope>NUCLEOTIDE SEQUENCE [LARGE SCALE GENOMIC DNA]</scope>
    <source>
        <strain evidence="10 11">JZ R-35</strain>
    </source>
</reference>
<feature type="transmembrane region" description="Helical" evidence="9">
    <location>
        <begin position="358"/>
        <end position="389"/>
    </location>
</feature>
<feature type="transmembrane region" description="Helical" evidence="9">
    <location>
        <begin position="260"/>
        <end position="284"/>
    </location>
</feature>
<feature type="region of interest" description="Disordered" evidence="8">
    <location>
        <begin position="1"/>
        <end position="44"/>
    </location>
</feature>
<evidence type="ECO:0000256" key="7">
    <source>
        <dbReference type="ARBA" id="ARBA00023136"/>
    </source>
</evidence>
<evidence type="ECO:0000256" key="5">
    <source>
        <dbReference type="ARBA" id="ARBA00022692"/>
    </source>
</evidence>
<dbReference type="GO" id="GO:0055085">
    <property type="term" value="P:transmembrane transport"/>
    <property type="evidence" value="ECO:0007669"/>
    <property type="project" value="TreeGrafter"/>
</dbReference>
<feature type="transmembrane region" description="Helical" evidence="9">
    <location>
        <begin position="290"/>
        <end position="314"/>
    </location>
</feature>
<gene>
    <name evidence="10" type="ORF">DWB68_01140</name>
</gene>
<comment type="subcellular location">
    <subcellularLocation>
        <location evidence="1">Cell membrane</location>
        <topology evidence="1">Multi-pass membrane protein</topology>
    </subcellularLocation>
</comment>
<feature type="transmembrane region" description="Helical" evidence="9">
    <location>
        <begin position="205"/>
        <end position="224"/>
    </location>
</feature>
<dbReference type="EMBL" id="QQXK01000002">
    <property type="protein sequence ID" value="RII43547.1"/>
    <property type="molecule type" value="Genomic_DNA"/>
</dbReference>